<reference evidence="2 3" key="1">
    <citation type="journal article" date="2004" name="Proc. Natl. Acad. Sci. U.S.A.">
        <title>Structural flexibility in the Burkholderia mallei genome.</title>
        <authorList>
            <person name="Nierman W.C."/>
            <person name="DeShazer D."/>
            <person name="Kim H.S."/>
            <person name="Tettelin H."/>
            <person name="Nelson K.E."/>
            <person name="Feldblyum T."/>
            <person name="Ulrich R.L."/>
            <person name="Ronning C.M."/>
            <person name="Brinkac L.M."/>
            <person name="Daugherty S.C."/>
            <person name="Davidsen T.D."/>
            <person name="Deboy R.T."/>
            <person name="Dimitrov G."/>
            <person name="Dodson R.J."/>
            <person name="Durkin A.S."/>
            <person name="Gwinn M.L."/>
            <person name="Haft D.H."/>
            <person name="Khouri H."/>
            <person name="Kolonay J.F."/>
            <person name="Madupu R."/>
            <person name="Mohammoud Y."/>
            <person name="Nelson W.C."/>
            <person name="Radune D."/>
            <person name="Romero C.M."/>
            <person name="Sarria S."/>
            <person name="Selengut J."/>
            <person name="Shamblin C."/>
            <person name="Sullivan S.A."/>
            <person name="White O."/>
            <person name="Yu Y."/>
            <person name="Zafar N."/>
            <person name="Zhou L."/>
            <person name="Fraser C.M."/>
        </authorList>
    </citation>
    <scope>NUCLEOTIDE SEQUENCE [LARGE SCALE GENOMIC DNA]</scope>
    <source>
        <strain evidence="2 3">ATCC 23344</strain>
    </source>
</reference>
<keyword evidence="3" id="KW-1185">Reference proteome</keyword>
<feature type="region of interest" description="Disordered" evidence="1">
    <location>
        <begin position="1"/>
        <end position="94"/>
    </location>
</feature>
<dbReference type="HOGENOM" id="CLU_2045298_0_0_4"/>
<feature type="compositionally biased region" description="Basic residues" evidence="1">
    <location>
        <begin position="64"/>
        <end position="76"/>
    </location>
</feature>
<sequence>MGFRPRHRSPLTAHRSPLTAHRSPLTAHRSPLTAHRSPLTAHRSPLTAHRSPLTAHRSPLTAHRSPHRRASARRLRDRAAHARQPPPLVFKRQRFAQIDNPSALAYIRPHASGERAAAVR</sequence>
<proteinExistence type="predicted"/>
<dbReference type="eggNOG" id="ENOG502ZV2R">
    <property type="taxonomic scope" value="Bacteria"/>
</dbReference>
<dbReference type="AlphaFoldDB" id="A0A0H2WGW6"/>
<organism evidence="2 3">
    <name type="scientific">Burkholderia mallei (strain ATCC 23344)</name>
    <dbReference type="NCBI Taxonomy" id="243160"/>
    <lineage>
        <taxon>Bacteria</taxon>
        <taxon>Pseudomonadati</taxon>
        <taxon>Pseudomonadota</taxon>
        <taxon>Betaproteobacteria</taxon>
        <taxon>Burkholderiales</taxon>
        <taxon>Burkholderiaceae</taxon>
        <taxon>Burkholderia</taxon>
        <taxon>pseudomallei group</taxon>
    </lineage>
</organism>
<evidence type="ECO:0000313" key="2">
    <source>
        <dbReference type="EMBL" id="AAU48415.1"/>
    </source>
</evidence>
<dbReference type="EMBL" id="CP000010">
    <property type="protein sequence ID" value="AAU48415.1"/>
    <property type="molecule type" value="Genomic_DNA"/>
</dbReference>
<protein>
    <submittedName>
        <fullName evidence="2">Conserved domain protein</fullName>
    </submittedName>
</protein>
<accession>A0A0H2WGW6</accession>
<dbReference type="KEGG" id="bma:BMA2996"/>
<evidence type="ECO:0000313" key="3">
    <source>
        <dbReference type="Proteomes" id="UP000006693"/>
    </source>
</evidence>
<dbReference type="Proteomes" id="UP000006693">
    <property type="component" value="Chromosome 1"/>
</dbReference>
<name>A0A0H2WGW6_BURMA</name>
<gene>
    <name evidence="2" type="ordered locus">BMA2996</name>
</gene>
<evidence type="ECO:0000256" key="1">
    <source>
        <dbReference type="SAM" id="MobiDB-lite"/>
    </source>
</evidence>